<gene>
    <name evidence="1" type="ORF">F383_03050</name>
</gene>
<accession>A0A0B0PP91</accession>
<dbReference type="AlphaFoldDB" id="A0A0B0PP91"/>
<dbReference type="EMBL" id="KN435739">
    <property type="protein sequence ID" value="KHG26259.1"/>
    <property type="molecule type" value="Genomic_DNA"/>
</dbReference>
<evidence type="ECO:0000313" key="2">
    <source>
        <dbReference type="Proteomes" id="UP000032142"/>
    </source>
</evidence>
<sequence length="47" mass="5361">MPLSRQGLSQNQIQCQCPRHGLTRKSQIDANVPDVVLHEITYRNPMS</sequence>
<keyword evidence="2" id="KW-1185">Reference proteome</keyword>
<dbReference type="Proteomes" id="UP000032142">
    <property type="component" value="Unassembled WGS sequence"/>
</dbReference>
<protein>
    <submittedName>
        <fullName evidence="1">Uncharacterized protein</fullName>
    </submittedName>
</protein>
<organism evidence="1 2">
    <name type="scientific">Gossypium arboreum</name>
    <name type="common">Tree cotton</name>
    <name type="synonym">Gossypium nanking</name>
    <dbReference type="NCBI Taxonomy" id="29729"/>
    <lineage>
        <taxon>Eukaryota</taxon>
        <taxon>Viridiplantae</taxon>
        <taxon>Streptophyta</taxon>
        <taxon>Embryophyta</taxon>
        <taxon>Tracheophyta</taxon>
        <taxon>Spermatophyta</taxon>
        <taxon>Magnoliopsida</taxon>
        <taxon>eudicotyledons</taxon>
        <taxon>Gunneridae</taxon>
        <taxon>Pentapetalae</taxon>
        <taxon>rosids</taxon>
        <taxon>malvids</taxon>
        <taxon>Malvales</taxon>
        <taxon>Malvaceae</taxon>
        <taxon>Malvoideae</taxon>
        <taxon>Gossypium</taxon>
    </lineage>
</organism>
<name>A0A0B0PP91_GOSAR</name>
<proteinExistence type="predicted"/>
<evidence type="ECO:0000313" key="1">
    <source>
        <dbReference type="EMBL" id="KHG26259.1"/>
    </source>
</evidence>
<reference evidence="2" key="1">
    <citation type="submission" date="2014-09" db="EMBL/GenBank/DDBJ databases">
        <authorList>
            <person name="Mudge J."/>
            <person name="Ramaraj T."/>
            <person name="Lindquist I.E."/>
            <person name="Bharti A.K."/>
            <person name="Sundararajan A."/>
            <person name="Cameron C.T."/>
            <person name="Woodward J.E."/>
            <person name="May G.D."/>
            <person name="Brubaker C."/>
            <person name="Broadhvest J."/>
            <person name="Wilkins T.A."/>
        </authorList>
    </citation>
    <scope>NUCLEOTIDE SEQUENCE</scope>
    <source>
        <strain evidence="2">cv. AKA8401</strain>
    </source>
</reference>